<keyword evidence="8" id="KW-1185">Reference proteome</keyword>
<evidence type="ECO:0000259" key="6">
    <source>
        <dbReference type="Pfam" id="PF08281"/>
    </source>
</evidence>
<dbReference type="InterPro" id="IPR013324">
    <property type="entry name" value="RNA_pol_sigma_r3/r4-like"/>
</dbReference>
<evidence type="ECO:0000313" key="7">
    <source>
        <dbReference type="EMBL" id="MDA5108530.1"/>
    </source>
</evidence>
<dbReference type="InterPro" id="IPR036388">
    <property type="entry name" value="WH-like_DNA-bd_sf"/>
</dbReference>
<dbReference type="GO" id="GO:0016987">
    <property type="term" value="F:sigma factor activity"/>
    <property type="evidence" value="ECO:0007669"/>
    <property type="project" value="UniProtKB-KW"/>
</dbReference>
<dbReference type="Gene3D" id="1.10.1740.10">
    <property type="match status" value="1"/>
</dbReference>
<sequence length="168" mass="19570">MNLEQLVAAAQRGDDDAFYQLIRAHKEKLYKVAYAFFRNETDALEALQEVTCRAYLKLSKLKTPAYVSTWLTRIMIHTCIDEQKRKRRWQLEPTEREAAHVEDTDSRMQIDEALSRLAPVQRQVIILKYFEDLTIREIASLLGHPEGTIKTWLHKALGALREDLGKGW</sequence>
<reference evidence="7" key="1">
    <citation type="submission" date="2022-12" db="EMBL/GenBank/DDBJ databases">
        <title>Draft genome sequence of the thermophilic strain Brevibacillus thermoruber HT42, isolated from Los Humeros, Puebla, Mexico, with biotechnological potential.</title>
        <authorList>
            <person name="Lara Sanchez J."/>
            <person name="Solis Palacios R."/>
            <person name="Bustos Baena A.S."/>
            <person name="Ruz Baez A.E."/>
            <person name="Espinosa Luna G."/>
            <person name="Oliart Ros R.M."/>
        </authorList>
    </citation>
    <scope>NUCLEOTIDE SEQUENCE</scope>
    <source>
        <strain evidence="7">HT42</strain>
    </source>
</reference>
<dbReference type="NCBIfam" id="TIGR02937">
    <property type="entry name" value="sigma70-ECF"/>
    <property type="match status" value="1"/>
</dbReference>
<dbReference type="InterPro" id="IPR007627">
    <property type="entry name" value="RNA_pol_sigma70_r2"/>
</dbReference>
<evidence type="ECO:0000256" key="1">
    <source>
        <dbReference type="ARBA" id="ARBA00010641"/>
    </source>
</evidence>
<dbReference type="Gene3D" id="1.10.10.10">
    <property type="entry name" value="Winged helix-like DNA-binding domain superfamily/Winged helix DNA-binding domain"/>
    <property type="match status" value="1"/>
</dbReference>
<feature type="domain" description="RNA polymerase sigma factor 70 region 4 type 2" evidence="6">
    <location>
        <begin position="107"/>
        <end position="160"/>
    </location>
</feature>
<gene>
    <name evidence="7" type="ORF">O3V59_09165</name>
</gene>
<dbReference type="AlphaFoldDB" id="A0A9X3Z3F9"/>
<feature type="domain" description="RNA polymerase sigma-70 region 2" evidence="5">
    <location>
        <begin position="21"/>
        <end position="88"/>
    </location>
</feature>
<evidence type="ECO:0000259" key="5">
    <source>
        <dbReference type="Pfam" id="PF04542"/>
    </source>
</evidence>
<keyword evidence="4" id="KW-0804">Transcription</keyword>
<dbReference type="InterPro" id="IPR013249">
    <property type="entry name" value="RNA_pol_sigma70_r4_t2"/>
</dbReference>
<evidence type="ECO:0000256" key="3">
    <source>
        <dbReference type="ARBA" id="ARBA00023082"/>
    </source>
</evidence>
<protein>
    <submittedName>
        <fullName evidence="7">Sigma-70 family RNA polymerase sigma factor</fullName>
    </submittedName>
</protein>
<keyword evidence="2" id="KW-0805">Transcription regulation</keyword>
<proteinExistence type="inferred from homology"/>
<dbReference type="InterPro" id="IPR013325">
    <property type="entry name" value="RNA_pol_sigma_r2"/>
</dbReference>
<dbReference type="SUPFAM" id="SSF88946">
    <property type="entry name" value="Sigma2 domain of RNA polymerase sigma factors"/>
    <property type="match status" value="1"/>
</dbReference>
<dbReference type="InterPro" id="IPR014284">
    <property type="entry name" value="RNA_pol_sigma-70_dom"/>
</dbReference>
<comment type="similarity">
    <text evidence="1">Belongs to the sigma-70 factor family. ECF subfamily.</text>
</comment>
<dbReference type="RefSeq" id="WP_271139985.1">
    <property type="nucleotide sequence ID" value="NZ_JAPYYP010000008.1"/>
</dbReference>
<dbReference type="GO" id="GO:0003677">
    <property type="term" value="F:DNA binding"/>
    <property type="evidence" value="ECO:0007669"/>
    <property type="project" value="InterPro"/>
</dbReference>
<comment type="caution">
    <text evidence="7">The sequence shown here is derived from an EMBL/GenBank/DDBJ whole genome shotgun (WGS) entry which is preliminary data.</text>
</comment>
<name>A0A9X3Z3F9_9BACL</name>
<dbReference type="EMBL" id="JAPYYP010000008">
    <property type="protein sequence ID" value="MDA5108530.1"/>
    <property type="molecule type" value="Genomic_DNA"/>
</dbReference>
<evidence type="ECO:0000256" key="2">
    <source>
        <dbReference type="ARBA" id="ARBA00023015"/>
    </source>
</evidence>
<dbReference type="Pfam" id="PF08281">
    <property type="entry name" value="Sigma70_r4_2"/>
    <property type="match status" value="1"/>
</dbReference>
<dbReference type="GO" id="GO:0006352">
    <property type="term" value="P:DNA-templated transcription initiation"/>
    <property type="evidence" value="ECO:0007669"/>
    <property type="project" value="InterPro"/>
</dbReference>
<evidence type="ECO:0000256" key="4">
    <source>
        <dbReference type="ARBA" id="ARBA00023163"/>
    </source>
</evidence>
<dbReference type="InterPro" id="IPR039425">
    <property type="entry name" value="RNA_pol_sigma-70-like"/>
</dbReference>
<evidence type="ECO:0000313" key="8">
    <source>
        <dbReference type="Proteomes" id="UP001151071"/>
    </source>
</evidence>
<dbReference type="SUPFAM" id="SSF88659">
    <property type="entry name" value="Sigma3 and sigma4 domains of RNA polymerase sigma factors"/>
    <property type="match status" value="1"/>
</dbReference>
<dbReference type="Pfam" id="PF04542">
    <property type="entry name" value="Sigma70_r2"/>
    <property type="match status" value="1"/>
</dbReference>
<dbReference type="PANTHER" id="PTHR43133">
    <property type="entry name" value="RNA POLYMERASE ECF-TYPE SIGMA FACTO"/>
    <property type="match status" value="1"/>
</dbReference>
<dbReference type="PANTHER" id="PTHR43133:SF51">
    <property type="entry name" value="RNA POLYMERASE SIGMA FACTOR"/>
    <property type="match status" value="1"/>
</dbReference>
<organism evidence="7 8">
    <name type="scientific">Brevibacillus thermoruber</name>
    <dbReference type="NCBI Taxonomy" id="33942"/>
    <lineage>
        <taxon>Bacteria</taxon>
        <taxon>Bacillati</taxon>
        <taxon>Bacillota</taxon>
        <taxon>Bacilli</taxon>
        <taxon>Bacillales</taxon>
        <taxon>Paenibacillaceae</taxon>
        <taxon>Brevibacillus</taxon>
    </lineage>
</organism>
<keyword evidence="3" id="KW-0731">Sigma factor</keyword>
<dbReference type="CDD" id="cd06171">
    <property type="entry name" value="Sigma70_r4"/>
    <property type="match status" value="1"/>
</dbReference>
<accession>A0A9X3Z3F9</accession>
<dbReference type="Proteomes" id="UP001151071">
    <property type="component" value="Unassembled WGS sequence"/>
</dbReference>